<sequence length="117" mass="12723">CPSACRPQGGGAGRRSPRSAAASVAAASVPPGWGPSLSPGRQPPPYYELEPEDLACYALLHPPESPSPGQAPVHTTNCRPLDLPEDDVEFWSRFYFASAESAWELVRQRQLPLPQWE</sequence>
<feature type="non-terminal residue" evidence="2">
    <location>
        <position position="1"/>
    </location>
</feature>
<dbReference type="EMBL" id="BEZZ01051196">
    <property type="protein sequence ID" value="GCC41523.1"/>
    <property type="molecule type" value="Genomic_DNA"/>
</dbReference>
<comment type="caution">
    <text evidence="2">The sequence shown here is derived from an EMBL/GenBank/DDBJ whole genome shotgun (WGS) entry which is preliminary data.</text>
</comment>
<keyword evidence="3" id="KW-1185">Reference proteome</keyword>
<evidence type="ECO:0000313" key="2">
    <source>
        <dbReference type="EMBL" id="GCC41523.1"/>
    </source>
</evidence>
<accession>A0A401TFX0</accession>
<evidence type="ECO:0000313" key="3">
    <source>
        <dbReference type="Proteomes" id="UP000287033"/>
    </source>
</evidence>
<organism evidence="2 3">
    <name type="scientific">Chiloscyllium punctatum</name>
    <name type="common">Brownbanded bambooshark</name>
    <name type="synonym">Hemiscyllium punctatum</name>
    <dbReference type="NCBI Taxonomy" id="137246"/>
    <lineage>
        <taxon>Eukaryota</taxon>
        <taxon>Metazoa</taxon>
        <taxon>Chordata</taxon>
        <taxon>Craniata</taxon>
        <taxon>Vertebrata</taxon>
        <taxon>Chondrichthyes</taxon>
        <taxon>Elasmobranchii</taxon>
        <taxon>Galeomorphii</taxon>
        <taxon>Galeoidea</taxon>
        <taxon>Orectolobiformes</taxon>
        <taxon>Hemiscylliidae</taxon>
        <taxon>Chiloscyllium</taxon>
    </lineage>
</organism>
<name>A0A401TFX0_CHIPU</name>
<dbReference type="AlphaFoldDB" id="A0A401TFX0"/>
<reference evidence="2 3" key="1">
    <citation type="journal article" date="2018" name="Nat. Ecol. Evol.">
        <title>Shark genomes provide insights into elasmobranch evolution and the origin of vertebrates.</title>
        <authorList>
            <person name="Hara Y"/>
            <person name="Yamaguchi K"/>
            <person name="Onimaru K"/>
            <person name="Kadota M"/>
            <person name="Koyanagi M"/>
            <person name="Keeley SD"/>
            <person name="Tatsumi K"/>
            <person name="Tanaka K"/>
            <person name="Motone F"/>
            <person name="Kageyama Y"/>
            <person name="Nozu R"/>
            <person name="Adachi N"/>
            <person name="Nishimura O"/>
            <person name="Nakagawa R"/>
            <person name="Tanegashima C"/>
            <person name="Kiyatake I"/>
            <person name="Matsumoto R"/>
            <person name="Murakumo K"/>
            <person name="Nishida K"/>
            <person name="Terakita A"/>
            <person name="Kuratani S"/>
            <person name="Sato K"/>
            <person name="Hyodo S Kuraku.S."/>
        </authorList>
    </citation>
    <scope>NUCLEOTIDE SEQUENCE [LARGE SCALE GENOMIC DNA]</scope>
</reference>
<gene>
    <name evidence="2" type="ORF">chiPu_0025047</name>
</gene>
<evidence type="ECO:0000256" key="1">
    <source>
        <dbReference type="SAM" id="MobiDB-lite"/>
    </source>
</evidence>
<protein>
    <submittedName>
        <fullName evidence="2">Uncharacterized protein</fullName>
    </submittedName>
</protein>
<dbReference type="Proteomes" id="UP000287033">
    <property type="component" value="Unassembled WGS sequence"/>
</dbReference>
<feature type="compositionally biased region" description="Low complexity" evidence="1">
    <location>
        <begin position="18"/>
        <end position="31"/>
    </location>
</feature>
<feature type="region of interest" description="Disordered" evidence="1">
    <location>
        <begin position="1"/>
        <end position="45"/>
    </location>
</feature>
<proteinExistence type="predicted"/>